<protein>
    <submittedName>
        <fullName evidence="2">Uncharacterized protein</fullName>
    </submittedName>
</protein>
<dbReference type="Proteomes" id="UP001237642">
    <property type="component" value="Unassembled WGS sequence"/>
</dbReference>
<evidence type="ECO:0000313" key="2">
    <source>
        <dbReference type="EMBL" id="KAK1371474.1"/>
    </source>
</evidence>
<evidence type="ECO:0000313" key="3">
    <source>
        <dbReference type="Proteomes" id="UP001237642"/>
    </source>
</evidence>
<organism evidence="2 3">
    <name type="scientific">Heracleum sosnowskyi</name>
    <dbReference type="NCBI Taxonomy" id="360622"/>
    <lineage>
        <taxon>Eukaryota</taxon>
        <taxon>Viridiplantae</taxon>
        <taxon>Streptophyta</taxon>
        <taxon>Embryophyta</taxon>
        <taxon>Tracheophyta</taxon>
        <taxon>Spermatophyta</taxon>
        <taxon>Magnoliopsida</taxon>
        <taxon>eudicotyledons</taxon>
        <taxon>Gunneridae</taxon>
        <taxon>Pentapetalae</taxon>
        <taxon>asterids</taxon>
        <taxon>campanulids</taxon>
        <taxon>Apiales</taxon>
        <taxon>Apiaceae</taxon>
        <taxon>Apioideae</taxon>
        <taxon>apioid superclade</taxon>
        <taxon>Tordylieae</taxon>
        <taxon>Tordyliinae</taxon>
        <taxon>Heracleum</taxon>
    </lineage>
</organism>
<evidence type="ECO:0000256" key="1">
    <source>
        <dbReference type="SAM" id="MobiDB-lite"/>
    </source>
</evidence>
<reference evidence="2" key="2">
    <citation type="submission" date="2023-05" db="EMBL/GenBank/DDBJ databases">
        <authorList>
            <person name="Schelkunov M.I."/>
        </authorList>
    </citation>
    <scope>NUCLEOTIDE SEQUENCE</scope>
    <source>
        <strain evidence="2">Hsosn_3</strain>
        <tissue evidence="2">Leaf</tissue>
    </source>
</reference>
<name>A0AAD8HRR8_9APIA</name>
<sequence length="176" mass="20468">MAITRSGTDSNSYDLPPELTLAQLLQSIQDLTTSMNDKFDSLNNRVEALEVANNARNLFVEPHIENVDRDNEDIVLPRRQNVDAIIPRHKGVYRNYRNHDRYERRDNVLKIKIDAPKFDGRFDPIAFSDWLSSMDKFFDWHMMSEYRMVRSQNMLHSTSASTGGPRVGTDLRLPRL</sequence>
<comment type="caution">
    <text evidence="2">The sequence shown here is derived from an EMBL/GenBank/DDBJ whole genome shotgun (WGS) entry which is preliminary data.</text>
</comment>
<reference evidence="2" key="1">
    <citation type="submission" date="2023-02" db="EMBL/GenBank/DDBJ databases">
        <title>Genome of toxic invasive species Heracleum sosnowskyi carries increased number of genes despite the absence of recent whole-genome duplications.</title>
        <authorList>
            <person name="Schelkunov M."/>
            <person name="Shtratnikova V."/>
            <person name="Makarenko M."/>
            <person name="Klepikova A."/>
            <person name="Omelchenko D."/>
            <person name="Novikova G."/>
            <person name="Obukhova E."/>
            <person name="Bogdanov V."/>
            <person name="Penin A."/>
            <person name="Logacheva M."/>
        </authorList>
    </citation>
    <scope>NUCLEOTIDE SEQUENCE</scope>
    <source>
        <strain evidence="2">Hsosn_3</strain>
        <tissue evidence="2">Leaf</tissue>
    </source>
</reference>
<dbReference type="AlphaFoldDB" id="A0AAD8HRR8"/>
<accession>A0AAD8HRR8</accession>
<dbReference type="EMBL" id="JAUIZM010000008">
    <property type="protein sequence ID" value="KAK1371474.1"/>
    <property type="molecule type" value="Genomic_DNA"/>
</dbReference>
<keyword evidence="3" id="KW-1185">Reference proteome</keyword>
<feature type="region of interest" description="Disordered" evidence="1">
    <location>
        <begin position="156"/>
        <end position="176"/>
    </location>
</feature>
<proteinExistence type="predicted"/>
<gene>
    <name evidence="2" type="ORF">POM88_037566</name>
</gene>